<sequence length="483" mass="55845">MEIISAYHENSLINGIRIFHRLFWAFVPCISAFKFCKPIVQVDGTWLYDKYKGTLLVAVAQDRNSIAYAIVECETKKCWSFFLRNLRKFVTPQANICLIFDRHESIKSAYNNPNNGWQDPPSKHMFCVRHIAQNFTREFKDNALKKKVISLGYSINEPTYRYYRREIGMLNPDALKWLDNIPRQDWIQAFDGGSCWGQMTTNLVESINAVLKGPRNLPITALVQSTYFKTETLFPTMGKRHASILASGQVYTKTCIDFMKLEISKSNSHRVDSFDRSNHTFMVHETVVPREGRPIAACSSIKYNYWSLIPDVYKVESVLKVYDEVFQPIPNQGYWPQYEGVKVCHNPLMRRVAKGRPKSKRIRTEMDSKEREPRKCGLCRVSSCKTHNFKEGPRNLPITALVQSTYFKTETLFPTMGKRHASILASGQVYTKTCIDFMKLEISKSNSHRVDSFDRSNHTFMVHETVVPRGDSGSKRRATNWSF</sequence>
<dbReference type="GeneID" id="105852794"/>
<evidence type="ECO:0000313" key="3">
    <source>
        <dbReference type="RefSeq" id="XP_012574950.1"/>
    </source>
</evidence>
<keyword evidence="2" id="KW-1185">Reference proteome</keyword>
<evidence type="ECO:0000259" key="1">
    <source>
        <dbReference type="Pfam" id="PF10551"/>
    </source>
</evidence>
<gene>
    <name evidence="3" type="primary">LOC105852794</name>
</gene>
<reference evidence="2" key="1">
    <citation type="journal article" date="2013" name="Nat. Biotechnol.">
        <title>Draft genome sequence of chickpea (Cicer arietinum) provides a resource for trait improvement.</title>
        <authorList>
            <person name="Varshney R.K."/>
            <person name="Song C."/>
            <person name="Saxena R.K."/>
            <person name="Azam S."/>
            <person name="Yu S."/>
            <person name="Sharpe A.G."/>
            <person name="Cannon S."/>
            <person name="Baek J."/>
            <person name="Rosen B.D."/>
            <person name="Tar'an B."/>
            <person name="Millan T."/>
            <person name="Zhang X."/>
            <person name="Ramsay L.D."/>
            <person name="Iwata A."/>
            <person name="Wang Y."/>
            <person name="Nelson W."/>
            <person name="Farmer A.D."/>
            <person name="Gaur P.M."/>
            <person name="Soderlund C."/>
            <person name="Penmetsa R.V."/>
            <person name="Xu C."/>
            <person name="Bharti A.K."/>
            <person name="He W."/>
            <person name="Winter P."/>
            <person name="Zhao S."/>
            <person name="Hane J.K."/>
            <person name="Carrasquilla-Garcia N."/>
            <person name="Condie J.A."/>
            <person name="Upadhyaya H.D."/>
            <person name="Luo M.C."/>
            <person name="Thudi M."/>
            <person name="Gowda C.L."/>
            <person name="Singh N.P."/>
            <person name="Lichtenzveig J."/>
            <person name="Gali K.K."/>
            <person name="Rubio J."/>
            <person name="Nadarajan N."/>
            <person name="Dolezel J."/>
            <person name="Bansal K.C."/>
            <person name="Xu X."/>
            <person name="Edwards D."/>
            <person name="Zhang G."/>
            <person name="Kahl G."/>
            <person name="Gil J."/>
            <person name="Singh K.B."/>
            <person name="Datta S.K."/>
            <person name="Jackson S.A."/>
            <person name="Wang J."/>
            <person name="Cook D.R."/>
        </authorList>
    </citation>
    <scope>NUCLEOTIDE SEQUENCE [LARGE SCALE GENOMIC DNA]</scope>
    <source>
        <strain evidence="2">cv. CDC Frontier</strain>
    </source>
</reference>
<accession>A0A1S3EGI0</accession>
<dbReference type="STRING" id="3827.A0A1S3EGI0"/>
<dbReference type="PANTHER" id="PTHR31973">
    <property type="entry name" value="POLYPROTEIN, PUTATIVE-RELATED"/>
    <property type="match status" value="1"/>
</dbReference>
<dbReference type="RefSeq" id="XP_012574950.1">
    <property type="nucleotide sequence ID" value="XM_012719496.1"/>
</dbReference>
<feature type="domain" description="MULE transposase" evidence="1">
    <location>
        <begin position="40"/>
        <end position="134"/>
    </location>
</feature>
<dbReference type="RefSeq" id="XP_073219469.1">
    <property type="nucleotide sequence ID" value="XM_073363368.1"/>
</dbReference>
<proteinExistence type="predicted"/>
<name>A0A1S3EGI0_CICAR</name>
<dbReference type="Proteomes" id="UP000087171">
    <property type="component" value="Chromosome Ca1"/>
</dbReference>
<dbReference type="AlphaFoldDB" id="A0A1S3EGI0"/>
<dbReference type="PANTHER" id="PTHR31973:SF195">
    <property type="entry name" value="MUDR FAMILY TRANSPOSASE"/>
    <property type="match status" value="1"/>
</dbReference>
<protein>
    <submittedName>
        <fullName evidence="3">Uncharacterized protein LOC105852794</fullName>
    </submittedName>
</protein>
<dbReference type="OrthoDB" id="1426028at2759"/>
<organism evidence="2 3">
    <name type="scientific">Cicer arietinum</name>
    <name type="common">Chickpea</name>
    <name type="synonym">Garbanzo</name>
    <dbReference type="NCBI Taxonomy" id="3827"/>
    <lineage>
        <taxon>Eukaryota</taxon>
        <taxon>Viridiplantae</taxon>
        <taxon>Streptophyta</taxon>
        <taxon>Embryophyta</taxon>
        <taxon>Tracheophyta</taxon>
        <taxon>Spermatophyta</taxon>
        <taxon>Magnoliopsida</taxon>
        <taxon>eudicotyledons</taxon>
        <taxon>Gunneridae</taxon>
        <taxon>Pentapetalae</taxon>
        <taxon>rosids</taxon>
        <taxon>fabids</taxon>
        <taxon>Fabales</taxon>
        <taxon>Fabaceae</taxon>
        <taxon>Papilionoideae</taxon>
        <taxon>50 kb inversion clade</taxon>
        <taxon>NPAAA clade</taxon>
        <taxon>Hologalegina</taxon>
        <taxon>IRL clade</taxon>
        <taxon>Cicereae</taxon>
        <taxon>Cicer</taxon>
    </lineage>
</organism>
<dbReference type="Pfam" id="PF10551">
    <property type="entry name" value="MULE"/>
    <property type="match status" value="1"/>
</dbReference>
<dbReference type="InterPro" id="IPR018289">
    <property type="entry name" value="MULE_transposase_dom"/>
</dbReference>
<reference evidence="3" key="2">
    <citation type="submission" date="2025-08" db="UniProtKB">
        <authorList>
            <consortium name="RefSeq"/>
        </authorList>
    </citation>
    <scope>IDENTIFICATION</scope>
    <source>
        <tissue evidence="3">Etiolated seedlings</tissue>
    </source>
</reference>
<evidence type="ECO:0000313" key="2">
    <source>
        <dbReference type="Proteomes" id="UP000087171"/>
    </source>
</evidence>